<comment type="caution">
    <text evidence="14">The sequence shown here is derived from an EMBL/GenBank/DDBJ whole genome shotgun (WGS) entry which is preliminary data.</text>
</comment>
<evidence type="ECO:0000256" key="11">
    <source>
        <dbReference type="ARBA" id="ARBA00023306"/>
    </source>
</evidence>
<dbReference type="GO" id="GO:0005876">
    <property type="term" value="C:spindle microtubule"/>
    <property type="evidence" value="ECO:0007669"/>
    <property type="project" value="TreeGrafter"/>
</dbReference>
<evidence type="ECO:0000313" key="14">
    <source>
        <dbReference type="EMBL" id="KAJ3122080.1"/>
    </source>
</evidence>
<dbReference type="GO" id="GO:0000278">
    <property type="term" value="P:mitotic cell cycle"/>
    <property type="evidence" value="ECO:0007669"/>
    <property type="project" value="TreeGrafter"/>
</dbReference>
<keyword evidence="9" id="KW-0995">Kinetochore</keyword>
<dbReference type="GO" id="GO:0000940">
    <property type="term" value="C:outer kinetochore"/>
    <property type="evidence" value="ECO:0007669"/>
    <property type="project" value="InterPro"/>
</dbReference>
<evidence type="ECO:0000256" key="2">
    <source>
        <dbReference type="ARBA" id="ARBA00004629"/>
    </source>
</evidence>
<accession>A0AAD5T344</accession>
<dbReference type="GO" id="GO:0051301">
    <property type="term" value="P:cell division"/>
    <property type="evidence" value="ECO:0007669"/>
    <property type="project" value="UniProtKB-KW"/>
</dbReference>
<evidence type="ECO:0000256" key="10">
    <source>
        <dbReference type="ARBA" id="ARBA00023212"/>
    </source>
</evidence>
<organism evidence="14 15">
    <name type="scientific">Physocladia obscura</name>
    <dbReference type="NCBI Taxonomy" id="109957"/>
    <lineage>
        <taxon>Eukaryota</taxon>
        <taxon>Fungi</taxon>
        <taxon>Fungi incertae sedis</taxon>
        <taxon>Chytridiomycota</taxon>
        <taxon>Chytridiomycota incertae sedis</taxon>
        <taxon>Chytridiomycetes</taxon>
        <taxon>Chytridiales</taxon>
        <taxon>Chytriomycetaceae</taxon>
        <taxon>Physocladia</taxon>
    </lineage>
</organism>
<sequence length="399" mass="43620">MIAVTKQQQINTLETIEGNIKSVISNLSLNNTAKSVQDALDACLALEIALELFLEQSKNQSEVKDAARWDRALQNKAAAAQIQAHFIKFGYKPAVELNIQPNSVEPITPQKKNELKSRLMTPGAVLGDNIGGLVGANDFEDSNQTTNIGTETDNDASLISTPKAKQPKQGFNQYDDEDDEDDGYANLILRTRQGEDEDPPSPTLESLGISKYALGLLNGVISEDRNSLPVPTSSTSSANYADSMNDSKMHTPIAKARSVVALKYASSDASRSSPNVPEITPTPLHHHISDPNSIFGDLIRIIRVDEYAKLPDYLSAQMSLDLLNEMVTEINEYITDKRFQGMDDDVRIGNSDSLSLDELTKVAASIDSSKIKPVLVALLHLGRVTSHDDRKGNKRYLVA</sequence>
<dbReference type="Proteomes" id="UP001211907">
    <property type="component" value="Unassembled WGS sequence"/>
</dbReference>
<evidence type="ECO:0000256" key="7">
    <source>
        <dbReference type="ARBA" id="ARBA00022701"/>
    </source>
</evidence>
<reference evidence="14" key="1">
    <citation type="submission" date="2020-05" db="EMBL/GenBank/DDBJ databases">
        <title>Phylogenomic resolution of chytrid fungi.</title>
        <authorList>
            <person name="Stajich J.E."/>
            <person name="Amses K."/>
            <person name="Simmons R."/>
            <person name="Seto K."/>
            <person name="Myers J."/>
            <person name="Bonds A."/>
            <person name="Quandt C.A."/>
            <person name="Barry K."/>
            <person name="Liu P."/>
            <person name="Grigoriev I."/>
            <person name="Longcore J.E."/>
            <person name="James T.Y."/>
        </authorList>
    </citation>
    <scope>NUCLEOTIDE SEQUENCE</scope>
    <source>
        <strain evidence="14">JEL0513</strain>
    </source>
</reference>
<evidence type="ECO:0000256" key="9">
    <source>
        <dbReference type="ARBA" id="ARBA00022838"/>
    </source>
</evidence>
<name>A0AAD5T344_9FUNG</name>
<keyword evidence="10" id="KW-0206">Cytoskeleton</keyword>
<dbReference type="EMBL" id="JADGJH010000836">
    <property type="protein sequence ID" value="KAJ3122080.1"/>
    <property type="molecule type" value="Genomic_DNA"/>
</dbReference>
<evidence type="ECO:0000313" key="15">
    <source>
        <dbReference type="Proteomes" id="UP001211907"/>
    </source>
</evidence>
<proteinExistence type="inferred from homology"/>
<keyword evidence="4" id="KW-0158">Chromosome</keyword>
<keyword evidence="7" id="KW-0493">Microtubule</keyword>
<keyword evidence="8" id="KW-0498">Mitosis</keyword>
<comment type="subcellular location">
    <subcellularLocation>
        <location evidence="2">Chromosome</location>
        <location evidence="2">Centromere</location>
        <location evidence="2">Kinetochore</location>
    </subcellularLocation>
    <subcellularLocation>
        <location evidence="1">Cytoplasm</location>
        <location evidence="1">Cytoskeleton</location>
        <location evidence="1">Spindle</location>
    </subcellularLocation>
</comment>
<keyword evidence="11" id="KW-0131">Cell cycle</keyword>
<keyword evidence="15" id="KW-1185">Reference proteome</keyword>
<keyword evidence="6" id="KW-0132">Cell division</keyword>
<keyword evidence="12" id="KW-0137">Centromere</keyword>
<comment type="similarity">
    <text evidence="3">Belongs to the SKA3 family.</text>
</comment>
<evidence type="ECO:0000256" key="5">
    <source>
        <dbReference type="ARBA" id="ARBA00022490"/>
    </source>
</evidence>
<dbReference type="PANTHER" id="PTHR48118:SF1">
    <property type="entry name" value="SPINDLE AND KINETOCHORE-ASSOCIATED PROTEIN 3"/>
    <property type="match status" value="1"/>
</dbReference>
<evidence type="ECO:0000256" key="12">
    <source>
        <dbReference type="ARBA" id="ARBA00023328"/>
    </source>
</evidence>
<evidence type="ECO:0000256" key="6">
    <source>
        <dbReference type="ARBA" id="ARBA00022618"/>
    </source>
</evidence>
<feature type="region of interest" description="Disordered" evidence="13">
    <location>
        <begin position="146"/>
        <end position="180"/>
    </location>
</feature>
<keyword evidence="5" id="KW-0963">Cytoplasm</keyword>
<feature type="compositionally biased region" description="Polar residues" evidence="13">
    <location>
        <begin position="146"/>
        <end position="160"/>
    </location>
</feature>
<dbReference type="AlphaFoldDB" id="A0AAD5T344"/>
<dbReference type="GO" id="GO:0007059">
    <property type="term" value="P:chromosome segregation"/>
    <property type="evidence" value="ECO:0007669"/>
    <property type="project" value="InterPro"/>
</dbReference>
<evidence type="ECO:0000256" key="4">
    <source>
        <dbReference type="ARBA" id="ARBA00022454"/>
    </source>
</evidence>
<dbReference type="InterPro" id="IPR033341">
    <property type="entry name" value="SKA3"/>
</dbReference>
<evidence type="ECO:0000256" key="3">
    <source>
        <dbReference type="ARBA" id="ARBA00007716"/>
    </source>
</evidence>
<evidence type="ECO:0000256" key="13">
    <source>
        <dbReference type="SAM" id="MobiDB-lite"/>
    </source>
</evidence>
<dbReference type="PANTHER" id="PTHR48118">
    <property type="entry name" value="SPINDLE AND KINETOCHORE-ASSOCIATED PROTEIN 3"/>
    <property type="match status" value="1"/>
</dbReference>
<protein>
    <submittedName>
        <fullName evidence="14">Uncharacterized protein</fullName>
    </submittedName>
</protein>
<evidence type="ECO:0000256" key="1">
    <source>
        <dbReference type="ARBA" id="ARBA00004186"/>
    </source>
</evidence>
<evidence type="ECO:0000256" key="8">
    <source>
        <dbReference type="ARBA" id="ARBA00022776"/>
    </source>
</evidence>
<gene>
    <name evidence="14" type="ORF">HK100_012130</name>
</gene>